<evidence type="ECO:0000313" key="2">
    <source>
        <dbReference type="EMBL" id="KAK4452603.1"/>
    </source>
</evidence>
<protein>
    <submittedName>
        <fullName evidence="2">Uncharacterized protein</fullName>
    </submittedName>
</protein>
<dbReference type="AlphaFoldDB" id="A0AAV9GVC7"/>
<proteinExistence type="predicted"/>
<accession>A0AAV9GVC7</accession>
<name>A0AAV9GVC7_9PEZI</name>
<gene>
    <name evidence="2" type="ORF">QBC34DRAFT_422808</name>
</gene>
<evidence type="ECO:0000256" key="1">
    <source>
        <dbReference type="SAM" id="MobiDB-lite"/>
    </source>
</evidence>
<sequence>MSNSHANRIRGDRGPEPGFRGRMEHNRASSKAYKAQKDGEVQQVQQAPIVESHMSRAQSYPKPSQIPVEAPVPYADDPTPGMTSPAFTNQLPPLRSPHSHTSGRHGPSSRRRRPDDVKKQRESKSASSSTKRSENGSHHSQSSWDSPRSRNTAARRDSDPPHFGNILEMAEWIASEGGEKKLTKRRQYSSLLTYLAGWGSLALVGKLKLGIRGDRQGGDMHRFGVSGQIGEMLRLARIAK</sequence>
<organism evidence="2 3">
    <name type="scientific">Podospora aff. communis PSN243</name>
    <dbReference type="NCBI Taxonomy" id="3040156"/>
    <lineage>
        <taxon>Eukaryota</taxon>
        <taxon>Fungi</taxon>
        <taxon>Dikarya</taxon>
        <taxon>Ascomycota</taxon>
        <taxon>Pezizomycotina</taxon>
        <taxon>Sordariomycetes</taxon>
        <taxon>Sordariomycetidae</taxon>
        <taxon>Sordariales</taxon>
        <taxon>Podosporaceae</taxon>
        <taxon>Podospora</taxon>
    </lineage>
</organism>
<comment type="caution">
    <text evidence="2">The sequence shown here is derived from an EMBL/GenBank/DDBJ whole genome shotgun (WGS) entry which is preliminary data.</text>
</comment>
<feature type="compositionally biased region" description="Polar residues" evidence="1">
    <location>
        <begin position="138"/>
        <end position="152"/>
    </location>
</feature>
<reference evidence="2" key="1">
    <citation type="journal article" date="2023" name="Mol. Phylogenet. Evol.">
        <title>Genome-scale phylogeny and comparative genomics of the fungal order Sordariales.</title>
        <authorList>
            <person name="Hensen N."/>
            <person name="Bonometti L."/>
            <person name="Westerberg I."/>
            <person name="Brannstrom I.O."/>
            <person name="Guillou S."/>
            <person name="Cros-Aarteil S."/>
            <person name="Calhoun S."/>
            <person name="Haridas S."/>
            <person name="Kuo A."/>
            <person name="Mondo S."/>
            <person name="Pangilinan J."/>
            <person name="Riley R."/>
            <person name="LaButti K."/>
            <person name="Andreopoulos B."/>
            <person name="Lipzen A."/>
            <person name="Chen C."/>
            <person name="Yan M."/>
            <person name="Daum C."/>
            <person name="Ng V."/>
            <person name="Clum A."/>
            <person name="Steindorff A."/>
            <person name="Ohm R.A."/>
            <person name="Martin F."/>
            <person name="Silar P."/>
            <person name="Natvig D.O."/>
            <person name="Lalanne C."/>
            <person name="Gautier V."/>
            <person name="Ament-Velasquez S.L."/>
            <person name="Kruys A."/>
            <person name="Hutchinson M.I."/>
            <person name="Powell A.J."/>
            <person name="Barry K."/>
            <person name="Miller A.N."/>
            <person name="Grigoriev I.V."/>
            <person name="Debuchy R."/>
            <person name="Gladieux P."/>
            <person name="Hiltunen Thoren M."/>
            <person name="Johannesson H."/>
        </authorList>
    </citation>
    <scope>NUCLEOTIDE SEQUENCE</scope>
    <source>
        <strain evidence="2">PSN243</strain>
    </source>
</reference>
<feature type="region of interest" description="Disordered" evidence="1">
    <location>
        <begin position="1"/>
        <end position="163"/>
    </location>
</feature>
<dbReference type="Proteomes" id="UP001321760">
    <property type="component" value="Unassembled WGS sequence"/>
</dbReference>
<keyword evidence="3" id="KW-1185">Reference proteome</keyword>
<feature type="compositionally biased region" description="Basic and acidic residues" evidence="1">
    <location>
        <begin position="113"/>
        <end position="124"/>
    </location>
</feature>
<reference evidence="2" key="2">
    <citation type="submission" date="2023-05" db="EMBL/GenBank/DDBJ databases">
        <authorList>
            <consortium name="Lawrence Berkeley National Laboratory"/>
            <person name="Steindorff A."/>
            <person name="Hensen N."/>
            <person name="Bonometti L."/>
            <person name="Westerberg I."/>
            <person name="Brannstrom I.O."/>
            <person name="Guillou S."/>
            <person name="Cros-Aarteil S."/>
            <person name="Calhoun S."/>
            <person name="Haridas S."/>
            <person name="Kuo A."/>
            <person name="Mondo S."/>
            <person name="Pangilinan J."/>
            <person name="Riley R."/>
            <person name="Labutti K."/>
            <person name="Andreopoulos B."/>
            <person name="Lipzen A."/>
            <person name="Chen C."/>
            <person name="Yanf M."/>
            <person name="Daum C."/>
            <person name="Ng V."/>
            <person name="Clum A."/>
            <person name="Ohm R."/>
            <person name="Martin F."/>
            <person name="Silar P."/>
            <person name="Natvig D."/>
            <person name="Lalanne C."/>
            <person name="Gautier V."/>
            <person name="Ament-Velasquez S.L."/>
            <person name="Kruys A."/>
            <person name="Hutchinson M.I."/>
            <person name="Powell A.J."/>
            <person name="Barry K."/>
            <person name="Miller A.N."/>
            <person name="Grigoriev I.V."/>
            <person name="Debuchy R."/>
            <person name="Gladieux P."/>
            <person name="Thoren M.H."/>
            <person name="Johannesson H."/>
        </authorList>
    </citation>
    <scope>NUCLEOTIDE SEQUENCE</scope>
    <source>
        <strain evidence="2">PSN243</strain>
    </source>
</reference>
<feature type="compositionally biased region" description="Polar residues" evidence="1">
    <location>
        <begin position="81"/>
        <end position="91"/>
    </location>
</feature>
<feature type="compositionally biased region" description="Basic and acidic residues" evidence="1">
    <location>
        <begin position="9"/>
        <end position="27"/>
    </location>
</feature>
<dbReference type="EMBL" id="MU865923">
    <property type="protein sequence ID" value="KAK4452603.1"/>
    <property type="molecule type" value="Genomic_DNA"/>
</dbReference>
<evidence type="ECO:0000313" key="3">
    <source>
        <dbReference type="Proteomes" id="UP001321760"/>
    </source>
</evidence>
<feature type="compositionally biased region" description="Basic residues" evidence="1">
    <location>
        <begin position="97"/>
        <end position="112"/>
    </location>
</feature>